<dbReference type="CDD" id="cd01949">
    <property type="entry name" value="GGDEF"/>
    <property type="match status" value="1"/>
</dbReference>
<sequence>MMDFPPLACDGFGPEADLLPCGLLLTDLEGRILAANATLLRWLGQPASALIGQRRFAHLLAMPGQVYWKTDLWPKLCAQGHLDEVTLPLPDASGGLRHCLLSAQLSQDAGRIGFVLSDAARAHQRDQDQARAGVLAQLRMRWLAQIERMAGVGAFALDPETGEIEASDRVFEMLGLPAAAGLTLEQLLARFVSGKVRAAIRDDLAQLTRTQAPIEHEAVLSTPAGVLRRVQMQAEGEWLGGQMTRIAGVLHDITRMHEDQQRLWQAANIDELTGLANRRLFHRQLQGALEGGSFALVLLDLDDFNAVNDLLGADAADAALREVAVRLSGLVGAAGLAARLGGDEFALLLPAADADAAAERLAQAARTALAQPFDVAATVLTACIGMASFPADATDAEGLLRCARQALAEVKTVRPGSAAFLRGPLRDRVEARRAAIAFVQEAAREGRILAWYQPKVRLDSRRLVGYEALARIRTREGTICGPELWGAALEDVDCARLVDGNVLDAVLADLTRDAARLMRVGVNFSEASLRGMDFAEQILALIATRGLSPALIELEVVETVLLGQRSEVLAQGFTRLRAQGMRIALDDFGTGFASLSHLRDLPIDRIKLDKSFVMGLAADHRNAPILRAILDLAAVLGLETVAEGVETEKAAVYLRGLGCLEGQGFRFGPARPFELLPAAGSRL</sequence>
<dbReference type="PROSITE" id="PS50887">
    <property type="entry name" value="GGDEF"/>
    <property type="match status" value="1"/>
</dbReference>
<dbReference type="Gene3D" id="3.20.20.450">
    <property type="entry name" value="EAL domain"/>
    <property type="match status" value="1"/>
</dbReference>
<dbReference type="CDD" id="cd00130">
    <property type="entry name" value="PAS"/>
    <property type="match status" value="1"/>
</dbReference>
<dbReference type="InterPro" id="IPR035919">
    <property type="entry name" value="EAL_sf"/>
</dbReference>
<dbReference type="CDD" id="cd01948">
    <property type="entry name" value="EAL"/>
    <property type="match status" value="1"/>
</dbReference>
<proteinExistence type="predicted"/>
<dbReference type="NCBIfam" id="TIGR00254">
    <property type="entry name" value="GGDEF"/>
    <property type="match status" value="1"/>
</dbReference>
<dbReference type="SUPFAM" id="SSF55073">
    <property type="entry name" value="Nucleotide cyclase"/>
    <property type="match status" value="1"/>
</dbReference>
<dbReference type="InterPro" id="IPR000160">
    <property type="entry name" value="GGDEF_dom"/>
</dbReference>
<dbReference type="InterPro" id="IPR029787">
    <property type="entry name" value="Nucleotide_cyclase"/>
</dbReference>
<dbReference type="Gene3D" id="3.30.450.20">
    <property type="entry name" value="PAS domain"/>
    <property type="match status" value="2"/>
</dbReference>
<dbReference type="InterPro" id="IPR000014">
    <property type="entry name" value="PAS"/>
</dbReference>
<evidence type="ECO:0000313" key="4">
    <source>
        <dbReference type="Proteomes" id="UP000183812"/>
    </source>
</evidence>
<dbReference type="SUPFAM" id="SSF55785">
    <property type="entry name" value="PYP-like sensor domain (PAS domain)"/>
    <property type="match status" value="2"/>
</dbReference>
<feature type="domain" description="GGDEF" evidence="2">
    <location>
        <begin position="292"/>
        <end position="425"/>
    </location>
</feature>
<accession>A0A1G7LYX7</accession>
<dbReference type="EMBL" id="FNAY01000012">
    <property type="protein sequence ID" value="SDF54611.1"/>
    <property type="molecule type" value="Genomic_DNA"/>
</dbReference>
<dbReference type="RefSeq" id="WP_074554553.1">
    <property type="nucleotide sequence ID" value="NZ_CP119563.1"/>
</dbReference>
<dbReference type="InterPro" id="IPR035965">
    <property type="entry name" value="PAS-like_dom_sf"/>
</dbReference>
<dbReference type="Pfam" id="PF00563">
    <property type="entry name" value="EAL"/>
    <property type="match status" value="1"/>
</dbReference>
<dbReference type="SMART" id="SM00052">
    <property type="entry name" value="EAL"/>
    <property type="match status" value="1"/>
</dbReference>
<dbReference type="Pfam" id="PF00990">
    <property type="entry name" value="GGDEF"/>
    <property type="match status" value="1"/>
</dbReference>
<gene>
    <name evidence="3" type="ORF">SAMN04244550_02434</name>
</gene>
<evidence type="ECO:0000259" key="1">
    <source>
        <dbReference type="PROSITE" id="PS50883"/>
    </source>
</evidence>
<dbReference type="InterPro" id="IPR052155">
    <property type="entry name" value="Biofilm_reg_signaling"/>
</dbReference>
<dbReference type="InterPro" id="IPR001633">
    <property type="entry name" value="EAL_dom"/>
</dbReference>
<organism evidence="3 4">
    <name type="scientific">Rhodobacter capsulatus</name>
    <name type="common">Rhodopseudomonas capsulata</name>
    <dbReference type="NCBI Taxonomy" id="1061"/>
    <lineage>
        <taxon>Bacteria</taxon>
        <taxon>Pseudomonadati</taxon>
        <taxon>Pseudomonadota</taxon>
        <taxon>Alphaproteobacteria</taxon>
        <taxon>Rhodobacterales</taxon>
        <taxon>Rhodobacter group</taxon>
        <taxon>Rhodobacter</taxon>
    </lineage>
</organism>
<dbReference type="PANTHER" id="PTHR44757:SF2">
    <property type="entry name" value="BIOFILM ARCHITECTURE MAINTENANCE PROTEIN MBAA"/>
    <property type="match status" value="1"/>
</dbReference>
<dbReference type="Proteomes" id="UP000183812">
    <property type="component" value="Unassembled WGS sequence"/>
</dbReference>
<name>A0A1G7LYX7_RHOCA</name>
<feature type="domain" description="EAL" evidence="1">
    <location>
        <begin position="432"/>
        <end position="683"/>
    </location>
</feature>
<evidence type="ECO:0000313" key="3">
    <source>
        <dbReference type="EMBL" id="SDF54611.1"/>
    </source>
</evidence>
<dbReference type="AlphaFoldDB" id="A0A1G7LYX7"/>
<dbReference type="PROSITE" id="PS50883">
    <property type="entry name" value="EAL"/>
    <property type="match status" value="1"/>
</dbReference>
<protein>
    <submittedName>
        <fullName evidence="3">Diguanylate cyclase (GGDEF) domain-containing protein</fullName>
    </submittedName>
</protein>
<dbReference type="InterPro" id="IPR043128">
    <property type="entry name" value="Rev_trsase/Diguanyl_cyclase"/>
</dbReference>
<dbReference type="Gene3D" id="3.30.70.270">
    <property type="match status" value="1"/>
</dbReference>
<dbReference type="SMART" id="SM00267">
    <property type="entry name" value="GGDEF"/>
    <property type="match status" value="1"/>
</dbReference>
<reference evidence="3 4" key="1">
    <citation type="submission" date="2016-10" db="EMBL/GenBank/DDBJ databases">
        <authorList>
            <person name="de Groot N.N."/>
        </authorList>
    </citation>
    <scope>NUCLEOTIDE SEQUENCE [LARGE SCALE GENOMIC DNA]</scope>
    <source>
        <strain evidence="4">DSM 938 / 37b4</strain>
    </source>
</reference>
<evidence type="ECO:0000259" key="2">
    <source>
        <dbReference type="PROSITE" id="PS50887"/>
    </source>
</evidence>
<dbReference type="SUPFAM" id="SSF141868">
    <property type="entry name" value="EAL domain-like"/>
    <property type="match status" value="1"/>
</dbReference>
<dbReference type="OrthoDB" id="9814202at2"/>
<dbReference type="PANTHER" id="PTHR44757">
    <property type="entry name" value="DIGUANYLATE CYCLASE DGCP"/>
    <property type="match status" value="1"/>
</dbReference>